<dbReference type="Gene3D" id="3.30.980.10">
    <property type="entry name" value="Threonyl-trna Synthetase, Chain A, domain 2"/>
    <property type="match status" value="1"/>
</dbReference>
<dbReference type="PANTHER" id="PTHR11777">
    <property type="entry name" value="ALANYL-TRNA SYNTHETASE"/>
    <property type="match status" value="1"/>
</dbReference>
<dbReference type="GO" id="GO:0002161">
    <property type="term" value="F:aminoacyl-tRNA deacylase activity"/>
    <property type="evidence" value="ECO:0007669"/>
    <property type="project" value="TreeGrafter"/>
</dbReference>
<evidence type="ECO:0000256" key="5">
    <source>
        <dbReference type="ARBA" id="ARBA00022840"/>
    </source>
</evidence>
<feature type="domain" description="Alanyl-transfer RNA synthetases family profile" evidence="10">
    <location>
        <begin position="52"/>
        <end position="848"/>
    </location>
</feature>
<dbReference type="InterPro" id="IPR018163">
    <property type="entry name" value="Thr/Ala-tRNA-synth_IIc_edit"/>
</dbReference>
<comment type="subunit">
    <text evidence="9">Monomer.</text>
</comment>
<keyword evidence="9" id="KW-0862">Zinc</keyword>
<evidence type="ECO:0000256" key="7">
    <source>
        <dbReference type="ARBA" id="ARBA00022917"/>
    </source>
</evidence>
<reference evidence="11" key="1">
    <citation type="submission" date="2013-04" db="EMBL/GenBank/DDBJ databases">
        <title>The Genome Sequence of Fonticula alba ATCC 38817.</title>
        <authorList>
            <consortium name="The Broad Institute Genomics Platform"/>
            <person name="Russ C."/>
            <person name="Cuomo C."/>
            <person name="Burger G."/>
            <person name="Gray M.W."/>
            <person name="Holland P.W.H."/>
            <person name="King N."/>
            <person name="Lang F.B.F."/>
            <person name="Roger A.J."/>
            <person name="Ruiz-Trillo I."/>
            <person name="Brown M."/>
            <person name="Walker B."/>
            <person name="Young S."/>
            <person name="Zeng Q."/>
            <person name="Gargeya S."/>
            <person name="Fitzgerald M."/>
            <person name="Haas B."/>
            <person name="Abouelleil A."/>
            <person name="Allen A.W."/>
            <person name="Alvarado L."/>
            <person name="Arachchi H.M."/>
            <person name="Berlin A.M."/>
            <person name="Chapman S.B."/>
            <person name="Gainer-Dewar J."/>
            <person name="Goldberg J."/>
            <person name="Griggs A."/>
            <person name="Gujja S."/>
            <person name="Hansen M."/>
            <person name="Howarth C."/>
            <person name="Imamovic A."/>
            <person name="Ireland A."/>
            <person name="Larimer J."/>
            <person name="McCowan C."/>
            <person name="Murphy C."/>
            <person name="Pearson M."/>
            <person name="Poon T.W."/>
            <person name="Priest M."/>
            <person name="Roberts A."/>
            <person name="Saif S."/>
            <person name="Shea T."/>
            <person name="Sisk P."/>
            <person name="Sykes S."/>
            <person name="Wortman J."/>
            <person name="Nusbaum C."/>
            <person name="Birren B."/>
        </authorList>
    </citation>
    <scope>NUCLEOTIDE SEQUENCE [LARGE SCALE GENOMIC DNA]</scope>
    <source>
        <strain evidence="11">ATCC 38817</strain>
    </source>
</reference>
<dbReference type="GO" id="GO:0005524">
    <property type="term" value="F:ATP binding"/>
    <property type="evidence" value="ECO:0007669"/>
    <property type="project" value="UniProtKB-UniRule"/>
</dbReference>
<feature type="binding site" evidence="9">
    <location>
        <position position="702"/>
    </location>
    <ligand>
        <name>Zn(2+)</name>
        <dbReference type="ChEBI" id="CHEBI:29105"/>
    </ligand>
</feature>
<evidence type="ECO:0000256" key="6">
    <source>
        <dbReference type="ARBA" id="ARBA00022884"/>
    </source>
</evidence>
<dbReference type="PROSITE" id="PS50860">
    <property type="entry name" value="AA_TRNA_LIGASE_II_ALA"/>
    <property type="match status" value="1"/>
</dbReference>
<evidence type="ECO:0000313" key="12">
    <source>
        <dbReference type="Proteomes" id="UP000030693"/>
    </source>
</evidence>
<accession>A0A058Z4L8</accession>
<dbReference type="InterPro" id="IPR002318">
    <property type="entry name" value="Ala-tRNA-lgiase_IIc"/>
</dbReference>
<dbReference type="OrthoDB" id="2423964at2759"/>
<dbReference type="HAMAP" id="MF_00036_B">
    <property type="entry name" value="Ala_tRNA_synth_B"/>
    <property type="match status" value="1"/>
</dbReference>
<feature type="binding site" evidence="9">
    <location>
        <position position="804"/>
    </location>
    <ligand>
        <name>Zn(2+)</name>
        <dbReference type="ChEBI" id="CHEBI:29105"/>
    </ligand>
</feature>
<dbReference type="Proteomes" id="UP000030693">
    <property type="component" value="Unassembled WGS sequence"/>
</dbReference>
<dbReference type="GO" id="GO:0000049">
    <property type="term" value="F:tRNA binding"/>
    <property type="evidence" value="ECO:0007669"/>
    <property type="project" value="UniProtKB-KW"/>
</dbReference>
<keyword evidence="3 9" id="KW-0436">Ligase</keyword>
<dbReference type="InterPro" id="IPR012947">
    <property type="entry name" value="tRNA_SAD"/>
</dbReference>
<evidence type="ECO:0000256" key="4">
    <source>
        <dbReference type="ARBA" id="ARBA00022741"/>
    </source>
</evidence>
<dbReference type="GeneID" id="20529200"/>
<dbReference type="InterPro" id="IPR018162">
    <property type="entry name" value="Ala-tRNA-ligase_IIc_anticod-bd"/>
</dbReference>
<keyword evidence="7 9" id="KW-0648">Protein biosynthesis</keyword>
<dbReference type="GO" id="GO:0008270">
    <property type="term" value="F:zinc ion binding"/>
    <property type="evidence" value="ECO:0007669"/>
    <property type="project" value="UniProtKB-UniRule"/>
</dbReference>
<feature type="binding site" evidence="9">
    <location>
        <position position="808"/>
    </location>
    <ligand>
        <name>Zn(2+)</name>
        <dbReference type="ChEBI" id="CHEBI:29105"/>
    </ligand>
</feature>
<dbReference type="InterPro" id="IPR009000">
    <property type="entry name" value="Transl_B-barrel_sf"/>
</dbReference>
<sequence>MLSCGQLAGRRPAAPLLRTFFSASQPATMAAVRAANVPVAREPGPGPLPAPRSVEELRQAFTGFFSRHASFPHQALDSAPLAAPGIAGDDSLLFTAAGMAPLKDYFLGSKSPPWPYATSIQRCLRAGGKNSDLDNVGHTPRHHTFFEMLGNFSFGRFAGASPGAWPHGPYFKREACQLAWTFLTEEVGLPADRLMVTVLHGDEDTRAVWRDVIGVPDDRIRFRDRDDNFWSTGVSGGPCGPCTEIHWDLAEMTPQHLLASEGEDARWLEIWNLVFMQYVLGPEPAGRGPVRPGEFAPLAAPCVDTGMGLERLASVVQGVASNFDTDELRAICLATADLVRGDGLAGSSTSSDDLAASPLVRVIADHSRALLQLLSESILPSNIGRGYITRRIARRAVLAGRQLGLQRPFLAELLPVVARSSAAADRARLAAALPAASAIITMEERAFAEVLDRAVRTLDAHLRQPGFTGTLGAEAIFRLYDTHGLPIDTTADLCRERGIPADLDGAQALLAESRLANRQLHLAADAAGGVDSAVATAAGAGPGSGLPRLGSVLKGWAASRAVSTFVGDTPMLKGPVATTVVAAGVAALDSLDDAVAGLREEVSQRLRALGHPEANSVIVLALDKCPFYARGGGQVGDIGTICLAERPEPLPVLDCLPAGEHLSFLLVAHPADLTDAHIASLTGEAVLAEVDMNARRATAANHTATHVLNAALRHVLGPHVSQAASRVEPDRLRFDFTHLDRMTDAQLLEVEAFCQSVADAQLPVSLATMNQDEALASGAIGLFTDKYAQTVRVVSVGDVSTELCGGTHAAHTGDLSPFILLGGDVSTARGIRRLEACAGPSAIRQLMAMRRDQQALLRRLDAPGTGEALDKIDRLEASATDHRAGLRRLRRQVEGLLPQLEVSTRVEVPTTADGQTGAPIRLHLIRLPEDLADEAATRGRILAAGADLAGDMDVDVVAVLGAGGLHVVVLRPTDRPDLNAGALVRAWAGKVGGRGGGRAAQAQAQLPAGLTADLAASRIFGL</sequence>
<dbReference type="OMA" id="GFDMEME"/>
<dbReference type="EC" id="6.1.1.7" evidence="9"/>
<dbReference type="InterPro" id="IPR018164">
    <property type="entry name" value="Ala-tRNA-synth_IIc_N"/>
</dbReference>
<keyword evidence="12" id="KW-1185">Reference proteome</keyword>
<organism evidence="11">
    <name type="scientific">Fonticula alba</name>
    <name type="common">Slime mold</name>
    <dbReference type="NCBI Taxonomy" id="691883"/>
    <lineage>
        <taxon>Eukaryota</taxon>
        <taxon>Rotosphaerida</taxon>
        <taxon>Fonticulaceae</taxon>
        <taxon>Fonticula</taxon>
    </lineage>
</organism>
<dbReference type="AlphaFoldDB" id="A0A058Z4L8"/>
<dbReference type="SUPFAM" id="SSF101353">
    <property type="entry name" value="Putative anticodon-binding domain of alanyl-tRNA synthetase (AlaRS)"/>
    <property type="match status" value="1"/>
</dbReference>
<keyword evidence="9" id="KW-0496">Mitochondrion</keyword>
<comment type="function">
    <text evidence="9">Catalyzes the attachment of alanine to tRNA(Ala) in a two-step reaction: alanine is first activated by ATP to form Ala-AMP and then transferred to the acceptor end of tRNA(Ala). Also edits incorrectly charged tRNA(Ala) via its editing domain.</text>
</comment>
<dbReference type="InterPro" id="IPR018165">
    <property type="entry name" value="Ala-tRNA-synth_IIc_core"/>
</dbReference>
<dbReference type="InterPro" id="IPR045864">
    <property type="entry name" value="aa-tRNA-synth_II/BPL/LPL"/>
</dbReference>
<dbReference type="Gene3D" id="2.40.30.130">
    <property type="match status" value="1"/>
</dbReference>
<evidence type="ECO:0000256" key="9">
    <source>
        <dbReference type="HAMAP-Rule" id="MF_03133"/>
    </source>
</evidence>
<dbReference type="Pfam" id="PF01411">
    <property type="entry name" value="tRNA-synt_2c"/>
    <property type="match status" value="1"/>
</dbReference>
<feature type="binding site" evidence="9">
    <location>
        <position position="706"/>
    </location>
    <ligand>
        <name>Zn(2+)</name>
        <dbReference type="ChEBI" id="CHEBI:29105"/>
    </ligand>
</feature>
<keyword evidence="9" id="KW-0963">Cytoplasm</keyword>
<comment type="cofactor">
    <cofactor evidence="9">
        <name>Zn(2+)</name>
        <dbReference type="ChEBI" id="CHEBI:29105"/>
    </cofactor>
    <text evidence="9">Binds 1 zinc ion per subunit.</text>
</comment>
<comment type="catalytic activity">
    <reaction evidence="9">
        <text>tRNA(Ala) + L-alanine + ATP = L-alanyl-tRNA(Ala) + AMP + diphosphate</text>
        <dbReference type="Rhea" id="RHEA:12540"/>
        <dbReference type="Rhea" id="RHEA-COMP:9657"/>
        <dbReference type="Rhea" id="RHEA-COMP:9923"/>
        <dbReference type="ChEBI" id="CHEBI:30616"/>
        <dbReference type="ChEBI" id="CHEBI:33019"/>
        <dbReference type="ChEBI" id="CHEBI:57972"/>
        <dbReference type="ChEBI" id="CHEBI:78442"/>
        <dbReference type="ChEBI" id="CHEBI:78497"/>
        <dbReference type="ChEBI" id="CHEBI:456215"/>
        <dbReference type="EC" id="6.1.1.7"/>
    </reaction>
</comment>
<dbReference type="SUPFAM" id="SSF55681">
    <property type="entry name" value="Class II aaRS and biotin synthetases"/>
    <property type="match status" value="1"/>
</dbReference>
<evidence type="ECO:0000256" key="2">
    <source>
        <dbReference type="ARBA" id="ARBA00022555"/>
    </source>
</evidence>
<evidence type="ECO:0000259" key="10">
    <source>
        <dbReference type="PROSITE" id="PS50860"/>
    </source>
</evidence>
<proteinExistence type="inferred from homology"/>
<dbReference type="GO" id="GO:0004813">
    <property type="term" value="F:alanine-tRNA ligase activity"/>
    <property type="evidence" value="ECO:0007669"/>
    <property type="project" value="UniProtKB-UniRule"/>
</dbReference>
<name>A0A058Z4L8_FONAL</name>
<dbReference type="Gene3D" id="3.30.930.10">
    <property type="entry name" value="Bira Bifunctional Protein, Domain 2"/>
    <property type="match status" value="1"/>
</dbReference>
<keyword evidence="9" id="KW-0479">Metal-binding</keyword>
<evidence type="ECO:0000313" key="11">
    <source>
        <dbReference type="EMBL" id="KCV69056.1"/>
    </source>
</evidence>
<evidence type="ECO:0000256" key="8">
    <source>
        <dbReference type="ARBA" id="ARBA00023146"/>
    </source>
</evidence>
<comment type="similarity">
    <text evidence="1">Belongs to the class-II aminoacyl-tRNA synthetase family. Alax-L subfamily.</text>
</comment>
<dbReference type="CDD" id="cd00673">
    <property type="entry name" value="AlaRS_core"/>
    <property type="match status" value="1"/>
</dbReference>
<dbReference type="GO" id="GO:0005739">
    <property type="term" value="C:mitochondrion"/>
    <property type="evidence" value="ECO:0007669"/>
    <property type="project" value="UniProtKB-SubCell"/>
</dbReference>
<keyword evidence="5 9" id="KW-0067">ATP-binding</keyword>
<dbReference type="STRING" id="691883.A0A058Z4L8"/>
<dbReference type="FunFam" id="3.30.980.10:FF:000004">
    <property type="entry name" value="Alanine--tRNA ligase, cytoplasmic"/>
    <property type="match status" value="1"/>
</dbReference>
<dbReference type="SUPFAM" id="SSF50447">
    <property type="entry name" value="Translation proteins"/>
    <property type="match status" value="1"/>
</dbReference>
<keyword evidence="6 9" id="KW-0694">RNA-binding</keyword>
<dbReference type="RefSeq" id="XP_009496627.1">
    <property type="nucleotide sequence ID" value="XM_009498352.1"/>
</dbReference>
<dbReference type="EMBL" id="KB932207">
    <property type="protein sequence ID" value="KCV69056.1"/>
    <property type="molecule type" value="Genomic_DNA"/>
</dbReference>
<dbReference type="InterPro" id="IPR050058">
    <property type="entry name" value="Ala-tRNA_ligase"/>
</dbReference>
<evidence type="ECO:0000256" key="3">
    <source>
        <dbReference type="ARBA" id="ARBA00022598"/>
    </source>
</evidence>
<comment type="subcellular location">
    <subcellularLocation>
        <location evidence="9">Mitochondrion</location>
    </subcellularLocation>
    <subcellularLocation>
        <location evidence="9">Cytoplasm</location>
    </subcellularLocation>
</comment>
<dbReference type="Gene3D" id="3.10.310.40">
    <property type="match status" value="1"/>
</dbReference>
<comment type="domain">
    <text evidence="9">Consists of three domains; the N-terminal catalytic domain, the editing domain and the C-terminal C-Ala domain. The editing domain removes incorrectly charged amino acids, while the C-Ala domain, along with tRNA(Ala), serves as a bridge to cooperatively bring together the editing and aminoacylation centers thus stimulating deacylation of misacylated tRNAs.</text>
</comment>
<dbReference type="GO" id="GO:0070143">
    <property type="term" value="P:mitochondrial alanyl-tRNA aminoacylation"/>
    <property type="evidence" value="ECO:0007669"/>
    <property type="project" value="UniProtKB-UniRule"/>
</dbReference>
<keyword evidence="4 9" id="KW-0547">Nucleotide-binding</keyword>
<dbReference type="eggNOG" id="KOG0188">
    <property type="taxonomic scope" value="Eukaryota"/>
</dbReference>
<gene>
    <name evidence="11" type="ORF">H696_04475</name>
</gene>
<protein>
    <recommendedName>
        <fullName evidence="9">Alanine--tRNA ligase</fullName>
        <ecNumber evidence="9">6.1.1.7</ecNumber>
    </recommendedName>
    <alternativeName>
        <fullName evidence="9">Alanyl-tRNA synthetase</fullName>
        <shortName evidence="9">AlaRS</shortName>
    </alternativeName>
</protein>
<dbReference type="PRINTS" id="PR00980">
    <property type="entry name" value="TRNASYNTHALA"/>
</dbReference>
<keyword evidence="2 9" id="KW-0820">tRNA-binding</keyword>
<dbReference type="SUPFAM" id="SSF55186">
    <property type="entry name" value="ThrRS/AlaRS common domain"/>
    <property type="match status" value="1"/>
</dbReference>
<keyword evidence="8 9" id="KW-0030">Aminoacyl-tRNA synthetase</keyword>
<dbReference type="InterPro" id="IPR023033">
    <property type="entry name" value="Ala_tRNA_ligase_euk/bac"/>
</dbReference>
<evidence type="ECO:0000256" key="1">
    <source>
        <dbReference type="ARBA" id="ARBA00008429"/>
    </source>
</evidence>
<dbReference type="SMART" id="SM00863">
    <property type="entry name" value="tRNA_SAD"/>
    <property type="match status" value="1"/>
</dbReference>
<dbReference type="PANTHER" id="PTHR11777:SF9">
    <property type="entry name" value="ALANINE--TRNA LIGASE, CYTOPLASMIC"/>
    <property type="match status" value="1"/>
</dbReference>
<dbReference type="Pfam" id="PF07973">
    <property type="entry name" value="tRNA_SAD"/>
    <property type="match status" value="1"/>
</dbReference>